<feature type="domain" description="Zinc-ribbon 15" evidence="1">
    <location>
        <begin position="40"/>
        <end position="138"/>
    </location>
</feature>
<evidence type="ECO:0000313" key="2">
    <source>
        <dbReference type="EMBL" id="ABN52683.1"/>
    </source>
</evidence>
<dbReference type="Proteomes" id="UP000002145">
    <property type="component" value="Chromosome"/>
</dbReference>
<dbReference type="AlphaFoldDB" id="A3DFF4"/>
<protein>
    <recommendedName>
        <fullName evidence="1">Zinc-ribbon 15 domain-containing protein</fullName>
    </recommendedName>
</protein>
<evidence type="ECO:0000259" key="1">
    <source>
        <dbReference type="Pfam" id="PF17032"/>
    </source>
</evidence>
<dbReference type="eggNOG" id="ENOG5033H8F">
    <property type="taxonomic scope" value="Bacteria"/>
</dbReference>
<organism evidence="2 3">
    <name type="scientific">Acetivibrio thermocellus (strain ATCC 27405 / DSM 1237 / JCM 9322 / NBRC 103400 / NCIMB 10682 / NRRL B-4536 / VPI 7372)</name>
    <name type="common">Clostridium thermocellum</name>
    <dbReference type="NCBI Taxonomy" id="203119"/>
    <lineage>
        <taxon>Bacteria</taxon>
        <taxon>Bacillati</taxon>
        <taxon>Bacillota</taxon>
        <taxon>Clostridia</taxon>
        <taxon>Eubacteriales</taxon>
        <taxon>Oscillospiraceae</taxon>
        <taxon>Acetivibrio</taxon>
    </lineage>
</organism>
<dbReference type="InterPro" id="IPR053281">
    <property type="entry name" value="Double_zinc_ribbon"/>
</dbReference>
<dbReference type="InterPro" id="IPR031493">
    <property type="entry name" value="Zinc_ribbon_15"/>
</dbReference>
<dbReference type="Pfam" id="PF17032">
    <property type="entry name" value="Zn_ribbon_15"/>
    <property type="match status" value="1"/>
</dbReference>
<name>A3DFF4_ACET2</name>
<dbReference type="PANTHER" id="PTHR36718">
    <property type="entry name" value="OS05G0435400 PROTEIN"/>
    <property type="match status" value="1"/>
</dbReference>
<reference evidence="2 3" key="2">
    <citation type="journal article" date="2013" name="Biotechnol. Biofuels">
        <title>Global transcriptome analysis of Clostridium thermocellum ATCC 27405 during growth on dilute acid pretreated Populus and switchgrass.</title>
        <authorList>
            <person name="Wilson C.M."/>
            <person name="Rodriguez M.Jr."/>
            <person name="Johnson C.M."/>
            <person name="Martin S.L."/>
            <person name="Chu T.M."/>
            <person name="Wolfinger R.D."/>
            <person name="Hauser L.J."/>
            <person name="Land M.L."/>
            <person name="Klingeman D.M."/>
            <person name="Syed M.H."/>
            <person name="Ragauskas A.J."/>
            <person name="Tschaplinski T.J."/>
            <person name="Mielenz J.R."/>
            <person name="Brown S.D."/>
        </authorList>
    </citation>
    <scope>NUCLEOTIDE SEQUENCE [LARGE SCALE GENOMIC DNA]</scope>
    <source>
        <strain evidence="3">ATCC 27405 / DSM 1237 / JCM 9322 / NBRC 103400 / NCIMB 10682 / NRRL B-4536 / VPI 7372</strain>
    </source>
</reference>
<dbReference type="PANTHER" id="PTHR36718:SF1">
    <property type="entry name" value="DOUBLE ZINC RIBBON PROTEIN MJ0416"/>
    <property type="match status" value="1"/>
</dbReference>
<dbReference type="KEGG" id="cth:Cthe_1454"/>
<gene>
    <name evidence="2" type="ordered locus">Cthe_1454</name>
</gene>
<sequence length="141" mass="16981">MNGYIINIRYQQMGRVIYMFFFAIFGIQDKNKHIGNCNNIVCPSCGRLSMYEVYKYYKYFHIFFLPIFKWDVRYIVKTSCCGCLYELDPLVGKEFEKNPSTEIREENLQRIDRYSPFKYCSNCRTEVPVEYSYCPYCGERL</sequence>
<evidence type="ECO:0000313" key="3">
    <source>
        <dbReference type="Proteomes" id="UP000002145"/>
    </source>
</evidence>
<dbReference type="HOGENOM" id="CLU_138383_0_0_9"/>
<accession>A3DFF4</accession>
<reference evidence="3" key="1">
    <citation type="submission" date="2007-02" db="EMBL/GenBank/DDBJ databases">
        <title>Complete sequence of Clostridium thermocellum ATCC 27405.</title>
        <authorList>
            <consortium name="US DOE Joint Genome Institute"/>
            <person name="Copeland A."/>
            <person name="Lucas S."/>
            <person name="Lapidus A."/>
            <person name="Barry K."/>
            <person name="Detter J.C."/>
            <person name="Glavina del Rio T."/>
            <person name="Hammon N."/>
            <person name="Israni S."/>
            <person name="Dalin E."/>
            <person name="Tice H."/>
            <person name="Pitluck S."/>
            <person name="Chertkov O."/>
            <person name="Brettin T."/>
            <person name="Bruce D."/>
            <person name="Han C."/>
            <person name="Tapia R."/>
            <person name="Gilna P."/>
            <person name="Schmutz J."/>
            <person name="Larimer F."/>
            <person name="Land M."/>
            <person name="Hauser L."/>
            <person name="Kyrpides N."/>
            <person name="Mikhailova N."/>
            <person name="Wu J.H.D."/>
            <person name="Newcomb M."/>
            <person name="Richardson P."/>
        </authorList>
    </citation>
    <scope>NUCLEOTIDE SEQUENCE [LARGE SCALE GENOMIC DNA]</scope>
    <source>
        <strain evidence="3">ATCC 27405 / DSM 1237 / JCM 9322 / NBRC 103400 / NCIMB 10682 / NRRL B-4536 / VPI 7372</strain>
    </source>
</reference>
<keyword evidence="3" id="KW-1185">Reference proteome</keyword>
<dbReference type="EMBL" id="CP000568">
    <property type="protein sequence ID" value="ABN52683.1"/>
    <property type="molecule type" value="Genomic_DNA"/>
</dbReference>
<dbReference type="STRING" id="203119.Cthe_1454"/>
<proteinExistence type="predicted"/>